<dbReference type="GO" id="GO:0005737">
    <property type="term" value="C:cytoplasm"/>
    <property type="evidence" value="ECO:0007669"/>
    <property type="project" value="InterPro"/>
</dbReference>
<dbReference type="GO" id="GO:0005524">
    <property type="term" value="F:ATP binding"/>
    <property type="evidence" value="ECO:0007669"/>
    <property type="project" value="InterPro"/>
</dbReference>
<proteinExistence type="predicted"/>
<dbReference type="GO" id="GO:0006433">
    <property type="term" value="P:prolyl-tRNA aminoacylation"/>
    <property type="evidence" value="ECO:0007669"/>
    <property type="project" value="InterPro"/>
</dbReference>
<dbReference type="GO" id="GO:0004827">
    <property type="term" value="F:proline-tRNA ligase activity"/>
    <property type="evidence" value="ECO:0007669"/>
    <property type="project" value="InterPro"/>
</dbReference>
<dbReference type="Pfam" id="PF09180">
    <property type="entry name" value="ProRS-C_1"/>
    <property type="match status" value="1"/>
</dbReference>
<dbReference type="SUPFAM" id="SSF64586">
    <property type="entry name" value="C-terminal domain of ProRS"/>
    <property type="match status" value="1"/>
</dbReference>
<dbReference type="GO" id="GO:0017101">
    <property type="term" value="C:aminoacyl-tRNA synthetase multienzyme complex"/>
    <property type="evidence" value="ECO:0007669"/>
    <property type="project" value="TreeGrafter"/>
</dbReference>
<evidence type="ECO:0000256" key="1">
    <source>
        <dbReference type="ARBA" id="ARBA00022917"/>
    </source>
</evidence>
<dbReference type="PANTHER" id="PTHR43382">
    <property type="entry name" value="PROLYL-TRNA SYNTHETASE"/>
    <property type="match status" value="1"/>
</dbReference>
<name>X1LHV5_9ZZZZ</name>
<organism evidence="3">
    <name type="scientific">marine sediment metagenome</name>
    <dbReference type="NCBI Taxonomy" id="412755"/>
    <lineage>
        <taxon>unclassified sequences</taxon>
        <taxon>metagenomes</taxon>
        <taxon>ecological metagenomes</taxon>
    </lineage>
</organism>
<reference evidence="3" key="1">
    <citation type="journal article" date="2014" name="Front. Microbiol.">
        <title>High frequency of phylogenetically diverse reductive dehalogenase-homologous genes in deep subseafloor sedimentary metagenomes.</title>
        <authorList>
            <person name="Kawai M."/>
            <person name="Futagami T."/>
            <person name="Toyoda A."/>
            <person name="Takaki Y."/>
            <person name="Nishi S."/>
            <person name="Hori S."/>
            <person name="Arai W."/>
            <person name="Tsubouchi T."/>
            <person name="Morono Y."/>
            <person name="Uchiyama I."/>
            <person name="Ito T."/>
            <person name="Fujiyama A."/>
            <person name="Inagaki F."/>
            <person name="Takami H."/>
        </authorList>
    </citation>
    <scope>NUCLEOTIDE SEQUENCE</scope>
    <source>
        <strain evidence="3">Expedition CK06-06</strain>
    </source>
</reference>
<dbReference type="PANTHER" id="PTHR43382:SF2">
    <property type="entry name" value="BIFUNCTIONAL GLUTAMATE_PROLINE--TRNA LIGASE"/>
    <property type="match status" value="1"/>
</dbReference>
<evidence type="ECO:0000313" key="3">
    <source>
        <dbReference type="EMBL" id="GAI18922.1"/>
    </source>
</evidence>
<dbReference type="InterPro" id="IPR004499">
    <property type="entry name" value="Pro-tRNA-ligase_IIa_arc-type"/>
</dbReference>
<dbReference type="InterPro" id="IPR017449">
    <property type="entry name" value="Pro-tRNA_synth_II"/>
</dbReference>
<sequence>IIVKRNTSKKKIVKISQLKKAVPKLLDEMEKELFKNAEKFIKSNIIKTDSLKGILELVNSKKIALAPMCSNINCEDILKEKTKGAKILNIPFKQPELKDKKCIICNKKADYTCYIGKSY</sequence>
<keyword evidence="1" id="KW-0648">Protein biosynthesis</keyword>
<feature type="non-terminal residue" evidence="3">
    <location>
        <position position="1"/>
    </location>
</feature>
<evidence type="ECO:0000259" key="2">
    <source>
        <dbReference type="SMART" id="SM00946"/>
    </source>
</evidence>
<dbReference type="SMART" id="SM00946">
    <property type="entry name" value="ProRS-C_1"/>
    <property type="match status" value="1"/>
</dbReference>
<gene>
    <name evidence="3" type="ORF">S06H3_36717</name>
</gene>
<feature type="domain" description="Proline-tRNA ligase class II C-terminal" evidence="2">
    <location>
        <begin position="51"/>
        <end position="119"/>
    </location>
</feature>
<accession>X1LHV5</accession>
<comment type="caution">
    <text evidence="3">The sequence shown here is derived from an EMBL/GenBank/DDBJ whole genome shotgun (WGS) entry which is preliminary data.</text>
</comment>
<dbReference type="AlphaFoldDB" id="X1LHV5"/>
<protein>
    <recommendedName>
        <fullName evidence="2">Proline-tRNA ligase class II C-terminal domain-containing protein</fullName>
    </recommendedName>
</protein>
<dbReference type="EMBL" id="BARV01022262">
    <property type="protein sequence ID" value="GAI18922.1"/>
    <property type="molecule type" value="Genomic_DNA"/>
</dbReference>
<dbReference type="InterPro" id="IPR016061">
    <property type="entry name" value="Pro-tRNA_ligase_II_C"/>
</dbReference>
<dbReference type="Gene3D" id="3.30.110.30">
    <property type="entry name" value="C-terminal domain of ProRS"/>
    <property type="match status" value="1"/>
</dbReference>